<comment type="caution">
    <text evidence="5">The sequence shown here is derived from an EMBL/GenBank/DDBJ whole genome shotgun (WGS) entry which is preliminary data.</text>
</comment>
<evidence type="ECO:0000256" key="1">
    <source>
        <dbReference type="ARBA" id="ARBA00023015"/>
    </source>
</evidence>
<evidence type="ECO:0000259" key="4">
    <source>
        <dbReference type="PROSITE" id="PS01124"/>
    </source>
</evidence>
<proteinExistence type="predicted"/>
<dbReference type="GO" id="GO:0003700">
    <property type="term" value="F:DNA-binding transcription factor activity"/>
    <property type="evidence" value="ECO:0007669"/>
    <property type="project" value="InterPro"/>
</dbReference>
<name>A0A315ZG23_SEDFL</name>
<keyword evidence="1" id="KW-0805">Transcription regulation</keyword>
<protein>
    <submittedName>
        <fullName evidence="5">AraC-like DNA-binding protein</fullName>
    </submittedName>
</protein>
<keyword evidence="6" id="KW-1185">Reference proteome</keyword>
<keyword evidence="2 5" id="KW-0238">DNA-binding</keyword>
<dbReference type="SUPFAM" id="SSF46689">
    <property type="entry name" value="Homeodomain-like"/>
    <property type="match status" value="2"/>
</dbReference>
<reference evidence="5 6" key="1">
    <citation type="submission" date="2018-03" db="EMBL/GenBank/DDBJ databases">
        <title>Genomic Encyclopedia of Archaeal and Bacterial Type Strains, Phase II (KMG-II): from individual species to whole genera.</title>
        <authorList>
            <person name="Goeker M."/>
        </authorList>
    </citation>
    <scope>NUCLEOTIDE SEQUENCE [LARGE SCALE GENOMIC DNA]</scope>
    <source>
        <strain evidence="5 6">DSM 28229</strain>
    </source>
</reference>
<dbReference type="SMART" id="SM00342">
    <property type="entry name" value="HTH_ARAC"/>
    <property type="match status" value="1"/>
</dbReference>
<dbReference type="PANTHER" id="PTHR43280">
    <property type="entry name" value="ARAC-FAMILY TRANSCRIPTIONAL REGULATOR"/>
    <property type="match status" value="1"/>
</dbReference>
<dbReference type="Pfam" id="PF22200">
    <property type="entry name" value="ExsA_N"/>
    <property type="match status" value="1"/>
</dbReference>
<feature type="domain" description="HTH araC/xylS-type" evidence="4">
    <location>
        <begin position="182"/>
        <end position="280"/>
    </location>
</feature>
<dbReference type="Pfam" id="PF12833">
    <property type="entry name" value="HTH_18"/>
    <property type="match status" value="1"/>
</dbReference>
<evidence type="ECO:0000256" key="2">
    <source>
        <dbReference type="ARBA" id="ARBA00023125"/>
    </source>
</evidence>
<dbReference type="EMBL" id="QGDO01000001">
    <property type="protein sequence ID" value="PWJ43808.1"/>
    <property type="molecule type" value="Genomic_DNA"/>
</dbReference>
<evidence type="ECO:0000256" key="3">
    <source>
        <dbReference type="ARBA" id="ARBA00023163"/>
    </source>
</evidence>
<evidence type="ECO:0000313" key="6">
    <source>
        <dbReference type="Proteomes" id="UP000245535"/>
    </source>
</evidence>
<dbReference type="InterPro" id="IPR054015">
    <property type="entry name" value="ExsA-like_N"/>
</dbReference>
<dbReference type="InterPro" id="IPR009057">
    <property type="entry name" value="Homeodomain-like_sf"/>
</dbReference>
<dbReference type="Proteomes" id="UP000245535">
    <property type="component" value="Unassembled WGS sequence"/>
</dbReference>
<dbReference type="InterPro" id="IPR018062">
    <property type="entry name" value="HTH_AraC-typ_CS"/>
</dbReference>
<accession>A0A315ZG23</accession>
<dbReference type="InterPro" id="IPR020449">
    <property type="entry name" value="Tscrpt_reg_AraC-type_HTH"/>
</dbReference>
<dbReference type="InterPro" id="IPR018060">
    <property type="entry name" value="HTH_AraC"/>
</dbReference>
<organism evidence="5 6">
    <name type="scientific">Sediminitomix flava</name>
    <dbReference type="NCBI Taxonomy" id="379075"/>
    <lineage>
        <taxon>Bacteria</taxon>
        <taxon>Pseudomonadati</taxon>
        <taxon>Bacteroidota</taxon>
        <taxon>Cytophagia</taxon>
        <taxon>Cytophagales</taxon>
        <taxon>Flammeovirgaceae</taxon>
        <taxon>Sediminitomix</taxon>
    </lineage>
</organism>
<dbReference type="Gene3D" id="1.10.10.60">
    <property type="entry name" value="Homeodomain-like"/>
    <property type="match status" value="2"/>
</dbReference>
<dbReference type="PROSITE" id="PS01124">
    <property type="entry name" value="HTH_ARAC_FAMILY_2"/>
    <property type="match status" value="1"/>
</dbReference>
<evidence type="ECO:0000313" key="5">
    <source>
        <dbReference type="EMBL" id="PWJ43808.1"/>
    </source>
</evidence>
<dbReference type="OrthoDB" id="4480133at2"/>
<gene>
    <name evidence="5" type="ORF">BC781_101154</name>
</gene>
<dbReference type="PANTHER" id="PTHR43280:SF28">
    <property type="entry name" value="HTH-TYPE TRANSCRIPTIONAL ACTIVATOR RHAS"/>
    <property type="match status" value="1"/>
</dbReference>
<dbReference type="PROSITE" id="PS00041">
    <property type="entry name" value="HTH_ARAC_FAMILY_1"/>
    <property type="match status" value="1"/>
</dbReference>
<dbReference type="GO" id="GO:0043565">
    <property type="term" value="F:sequence-specific DNA binding"/>
    <property type="evidence" value="ECO:0007669"/>
    <property type="project" value="InterPro"/>
</dbReference>
<keyword evidence="3" id="KW-0804">Transcription</keyword>
<sequence length="283" mass="32829">MQDFKRQHFELLGKEVLGRASFIPPFKANAPLENEARFVCIVNGKSKLYIPNNQYNFESSDCFIMKCDNFVNHWFENEDGSRSEAIIFQLYPEVIKAIFGEEMKSIFSSKKKMTTNSVERVSSNLILNNFLTSLHAYFDHPEQINDDFIKLKIRELIIILINSDKSGDIKSMLNGLFDTNAYDFQEIIHTHLYDDLSVEDLAFFAGLSLSTFKRKFKTVFGTSPNQYIKAKRLTRAQHLLQTTEERISDIAYDCGFNDTGYFSKLFKTEFNQSPSEYRKLSIL</sequence>
<dbReference type="RefSeq" id="WP_109615344.1">
    <property type="nucleotide sequence ID" value="NZ_QGDO01000001.1"/>
</dbReference>
<dbReference type="AlphaFoldDB" id="A0A315ZG23"/>
<dbReference type="PRINTS" id="PR00032">
    <property type="entry name" value="HTHARAC"/>
</dbReference>